<feature type="transmembrane region" description="Helical" evidence="1">
    <location>
        <begin position="154"/>
        <end position="175"/>
    </location>
</feature>
<dbReference type="RefSeq" id="WP_069850547.1">
    <property type="nucleotide sequence ID" value="NZ_CP014859.1"/>
</dbReference>
<accession>A0AAC9HRY9</accession>
<feature type="transmembrane region" description="Helical" evidence="1">
    <location>
        <begin position="126"/>
        <end position="148"/>
    </location>
</feature>
<feature type="transmembrane region" description="Helical" evidence="1">
    <location>
        <begin position="187"/>
        <end position="206"/>
    </location>
</feature>
<reference evidence="3" key="1">
    <citation type="submission" date="2016-03" db="EMBL/GenBank/DDBJ databases">
        <title>Complete genome sequence of the type strain Actinoalloteichus hymeniacidonis DSM 45092.</title>
        <authorList>
            <person name="Schaffert L."/>
            <person name="Albersmeier A."/>
            <person name="Winkler A."/>
            <person name="Kalinowski J."/>
            <person name="Zotchev S."/>
            <person name="Ruckert C."/>
        </authorList>
    </citation>
    <scope>NUCLEOTIDE SEQUENCE [LARGE SCALE GENOMIC DNA]</scope>
    <source>
        <strain evidence="3">HPA177(T) (DSM 45092(T))</strain>
    </source>
</reference>
<evidence type="ECO:0000313" key="2">
    <source>
        <dbReference type="EMBL" id="AOS64353.1"/>
    </source>
</evidence>
<feature type="transmembrane region" description="Helical" evidence="1">
    <location>
        <begin position="458"/>
        <end position="488"/>
    </location>
</feature>
<protein>
    <submittedName>
        <fullName evidence="2">Uncharacterized protein</fullName>
    </submittedName>
</protein>
<keyword evidence="1" id="KW-0472">Membrane</keyword>
<feature type="transmembrane region" description="Helical" evidence="1">
    <location>
        <begin position="38"/>
        <end position="57"/>
    </location>
</feature>
<feature type="transmembrane region" description="Helical" evidence="1">
    <location>
        <begin position="341"/>
        <end position="359"/>
    </location>
</feature>
<dbReference type="Pfam" id="PF19814">
    <property type="entry name" value="DUF6297"/>
    <property type="match status" value="1"/>
</dbReference>
<feature type="transmembrane region" description="Helical" evidence="1">
    <location>
        <begin position="218"/>
        <end position="236"/>
    </location>
</feature>
<evidence type="ECO:0000256" key="1">
    <source>
        <dbReference type="SAM" id="Phobius"/>
    </source>
</evidence>
<feature type="transmembrane region" description="Helical" evidence="1">
    <location>
        <begin position="316"/>
        <end position="335"/>
    </location>
</feature>
<feature type="transmembrane region" description="Helical" evidence="1">
    <location>
        <begin position="379"/>
        <end position="397"/>
    </location>
</feature>
<sequence length="492" mass="51516">MSTTTDGVGHSVSAAHLRTLLRQRRRHRISATTRMGRIYEGLLYTVILGGLLVQLVWAAMDWSQSAETPADPHGRAWLLAGITVTFLGLLFRVLADLGPLSASATSTHWIFSTPVDRGALLRPRMLVSTAAAALVSLVPVSGAALSTQVAGADLLGMTLIGALIGVIGFGQAVTAQSIPRGPRLVRVLGSAVAAVGTLLAGGSGLATVLDLALPGLPALPWLAASIPVAVLALWSLRSAARSVGLIDRTMLTDSAELTGTVRLSVGWMDTGLFADIMEARRWRRRGTVVSHRLAAHGVPALLRAELRRALRRRSSIGWWAALAAVPYVAATMLPALWTMPVALVVGFFAVGRLSAGLRLTARSGALRRMLPFSDLTIRLTMLAAPAIGALLWGAATAPAVEAVPWWSAATAIALVGLAGVLRSAMRPPPDYNSGATLDPVMGAVPVYLIVQLIAGPDIVVACTLLAIAGVGPLWSIGLAVLAIGWALFRDRR</sequence>
<name>A0AAC9HRY9_9PSEU</name>
<feature type="transmembrane region" description="Helical" evidence="1">
    <location>
        <begin position="433"/>
        <end position="452"/>
    </location>
</feature>
<dbReference type="InterPro" id="IPR046264">
    <property type="entry name" value="DUF6297"/>
</dbReference>
<feature type="transmembrane region" description="Helical" evidence="1">
    <location>
        <begin position="403"/>
        <end position="421"/>
    </location>
</feature>
<keyword evidence="3" id="KW-1185">Reference proteome</keyword>
<evidence type="ECO:0000313" key="3">
    <source>
        <dbReference type="Proteomes" id="UP000095210"/>
    </source>
</evidence>
<organism evidence="2 3">
    <name type="scientific">Actinoalloteichus hymeniacidonis</name>
    <dbReference type="NCBI Taxonomy" id="340345"/>
    <lineage>
        <taxon>Bacteria</taxon>
        <taxon>Bacillati</taxon>
        <taxon>Actinomycetota</taxon>
        <taxon>Actinomycetes</taxon>
        <taxon>Pseudonocardiales</taxon>
        <taxon>Pseudonocardiaceae</taxon>
        <taxon>Actinoalloteichus</taxon>
    </lineage>
</organism>
<feature type="transmembrane region" description="Helical" evidence="1">
    <location>
        <begin position="77"/>
        <end position="95"/>
    </location>
</feature>
<proteinExistence type="predicted"/>
<keyword evidence="1" id="KW-0812">Transmembrane</keyword>
<dbReference type="Proteomes" id="UP000095210">
    <property type="component" value="Chromosome"/>
</dbReference>
<keyword evidence="1" id="KW-1133">Transmembrane helix</keyword>
<dbReference type="KEGG" id="ahm:TL08_17765"/>
<gene>
    <name evidence="2" type="ORF">TL08_17765</name>
</gene>
<dbReference type="EMBL" id="CP014859">
    <property type="protein sequence ID" value="AOS64353.1"/>
    <property type="molecule type" value="Genomic_DNA"/>
</dbReference>
<dbReference type="AlphaFoldDB" id="A0AAC9HRY9"/>